<protein>
    <submittedName>
        <fullName evidence="1">Molybdenum cofactor biosynthesis protein MoaD</fullName>
    </submittedName>
    <submittedName>
        <fullName evidence="2">Molybdopterin synthase sulfur carrier subunit</fullName>
    </submittedName>
</protein>
<reference evidence="1 3" key="1">
    <citation type="submission" date="2015-03" db="EMBL/GenBank/DDBJ databases">
        <authorList>
            <person name="Lepp D."/>
            <person name="Hassan Y.I."/>
            <person name="Li X.-Z."/>
            <person name="Zhou T."/>
        </authorList>
    </citation>
    <scope>NUCLEOTIDE SEQUENCE [LARGE SCALE GENOMIC DNA]</scope>
    <source>
        <strain evidence="1 3">Cr7-05</strain>
    </source>
</reference>
<dbReference type="EMBL" id="FOMB01000020">
    <property type="protein sequence ID" value="SFD08727.1"/>
    <property type="molecule type" value="Genomic_DNA"/>
</dbReference>
<evidence type="ECO:0000313" key="3">
    <source>
        <dbReference type="Proteomes" id="UP000033519"/>
    </source>
</evidence>
<dbReference type="SUPFAM" id="SSF54285">
    <property type="entry name" value="MoaD/ThiS"/>
    <property type="match status" value="1"/>
</dbReference>
<dbReference type="Pfam" id="PF02597">
    <property type="entry name" value="ThiS"/>
    <property type="match status" value="1"/>
</dbReference>
<dbReference type="EMBL" id="LAPV01000008">
    <property type="protein sequence ID" value="KKC34904.1"/>
    <property type="molecule type" value="Genomic_DNA"/>
</dbReference>
<dbReference type="InterPro" id="IPR016155">
    <property type="entry name" value="Mopterin_synth/thiamin_S_b"/>
</dbReference>
<organism evidence="2 4">
    <name type="scientific">Devosia psychrophila</name>
    <dbReference type="NCBI Taxonomy" id="728005"/>
    <lineage>
        <taxon>Bacteria</taxon>
        <taxon>Pseudomonadati</taxon>
        <taxon>Pseudomonadota</taxon>
        <taxon>Alphaproteobacteria</taxon>
        <taxon>Hyphomicrobiales</taxon>
        <taxon>Devosiaceae</taxon>
        <taxon>Devosia</taxon>
    </lineage>
</organism>
<sequence length="83" mass="9038">MKILYFAWLRERLNRGEEDVSPPAEVATVADLIDWLAARDEAFAHAVEKRALIKAAVDAKLVKHDASIAGAHTIALFPPMTGG</sequence>
<keyword evidence="3" id="KW-1185">Reference proteome</keyword>
<dbReference type="NCBIfam" id="TIGR01682">
    <property type="entry name" value="moaD"/>
    <property type="match status" value="1"/>
</dbReference>
<proteinExistence type="predicted"/>
<evidence type="ECO:0000313" key="4">
    <source>
        <dbReference type="Proteomes" id="UP000182258"/>
    </source>
</evidence>
<dbReference type="Proteomes" id="UP000033519">
    <property type="component" value="Unassembled WGS sequence"/>
</dbReference>
<dbReference type="InterPro" id="IPR012675">
    <property type="entry name" value="Beta-grasp_dom_sf"/>
</dbReference>
<evidence type="ECO:0000313" key="2">
    <source>
        <dbReference type="EMBL" id="SFD08727.1"/>
    </source>
</evidence>
<dbReference type="CDD" id="cd00754">
    <property type="entry name" value="Ubl_MoaD"/>
    <property type="match status" value="1"/>
</dbReference>
<evidence type="ECO:0000313" key="1">
    <source>
        <dbReference type="EMBL" id="KKC34904.1"/>
    </source>
</evidence>
<dbReference type="Gene3D" id="3.10.20.30">
    <property type="match status" value="1"/>
</dbReference>
<dbReference type="RefSeq" id="WP_046168978.1">
    <property type="nucleotide sequence ID" value="NZ_FOMB01000020.1"/>
</dbReference>
<accession>A0A0F5Q4A5</accession>
<dbReference type="PATRIC" id="fig|728005.3.peg.3802"/>
<dbReference type="InterPro" id="IPR003749">
    <property type="entry name" value="ThiS/MoaD-like"/>
</dbReference>
<dbReference type="STRING" id="728005.SAMN04488059_12048"/>
<dbReference type="AlphaFoldDB" id="A0A0F5Q4A5"/>
<reference evidence="2 4" key="2">
    <citation type="submission" date="2016-10" db="EMBL/GenBank/DDBJ databases">
        <authorList>
            <person name="de Groot N.N."/>
        </authorList>
    </citation>
    <scope>NUCLEOTIDE SEQUENCE [LARGE SCALE GENOMIC DNA]</scope>
    <source>
        <strain evidence="2 4">CGMCC 1.10210</strain>
    </source>
</reference>
<dbReference type="Proteomes" id="UP000182258">
    <property type="component" value="Unassembled WGS sequence"/>
</dbReference>
<name>A0A0F5Q4A5_9HYPH</name>
<dbReference type="OrthoDB" id="9800712at2"/>
<gene>
    <name evidence="2" type="ORF">SAMN04488059_12048</name>
    <name evidence="1" type="ORF">WH91_00125</name>
</gene>